<dbReference type="SUPFAM" id="SSF56672">
    <property type="entry name" value="DNA/RNA polymerases"/>
    <property type="match status" value="1"/>
</dbReference>
<evidence type="ECO:0000256" key="11">
    <source>
        <dbReference type="ARBA" id="ARBA00022908"/>
    </source>
</evidence>
<dbReference type="InterPro" id="IPR036875">
    <property type="entry name" value="Znf_CCHC_sf"/>
</dbReference>
<dbReference type="FunFam" id="3.10.10.10:FF:000007">
    <property type="entry name" value="Retrovirus-related Pol polyprotein from transposon 17.6-like Protein"/>
    <property type="match status" value="1"/>
</dbReference>
<keyword evidence="4" id="KW-0548">Nucleotidyltransferase</keyword>
<sequence>MDLKDIVDVGKSLGLQGVELREWAEEKVTYEREQKAREREERAAERLASREKAEIEERALQLRLRLVESGAATNVETTPERSNNGRTNPGSICSRKFIPPFDEKRDDLDAYLKRFECIARAEEWQESKWATALSLCLTGEALKVYSRLSPRDSMSYEATRRALLERFRFTTEGYREKFRKSKPEEGETASQYAARLESYFDRWLEVGETAMTYDALRDKILAEQFLSQCHEKIAIFLRERDCKTLSSMVETADRFLEAQKQKSLFTFREETKTALTPRGNSDAPEFSKPKCFLCGRLGHKAPQCRNGYKQKIPTCSFCRREGHDERDCPRKREERPHAMGFVEPPGPPRCEVEPPGSAIEEEKSSLSDDGEVGVINVTQERKKVNKGQNMPVLQGVLNQQRVSVLRDTGSNTVIVRRSLVENTSLTGKTGVVFLVDGTSLQLPEARVELCSPYFTGDLLVKCMESPLYDVILGNIEGARSAEEPDPGWNDPRGQPSPEGRALESRAENVAVSDVSAASRSNSTDKTGESSEVKRNEITSELLKERQRGDATLDVCRSKIGQVYNTKDGSTYSFCLSKGVLCRKYEEKGGKQYKQVVVPTTLRNYVLEVAHDSAMAGHQGVKRTTDRVLDAFYWPGVQADIKRYVKSCDACQRATPKGQVKRAPLGRMPIIDTPFERVAIDLVGPLPTTSESGKRYVLTMVDFATRYPDAVSLPSCDSRTVAEGLLEIFSRVGLPRQILSDRGTTFTSGLMKELTRLLDIQQLLTTPYHPICNGLVERYNGTLRQMLCKMCQEKPRSWDRYLAPLLFAYREVPQASLGFSPFELIYGRHVRGPLTILKEIWTQEELEGNLKTTYSHVLDLRNRLERTTELAHQNLTAAMRYQKKMYDRKTGRRLLKVGDRALLLIPTKTNKLVMHWKGPYKVIGKKNEVDYVIDLGHTTKVFHINMLKKYEEREPDTMIIEHVSSLIAIEEEEVEHPIPCVGIKSTQGIADVVLAKDLTGGQERDVKDVLGRFERIFTELPGRTHLLECKLELTTNDPIQTPQYPVPFATRQMVEEEVAEMLKLEVIEKSTSPYRSPLVLVKKPDGSHRVCIDFRRLNDILVPDAEPIPRIEDVFAEVGDKVYFSKLDLSKGYWQIPLANDSKEKTAFSTEFGLYEFKYMPFGIKTASAVFTRLMRRVLAGIRGVQHYIDDVLIATTTWDEHLDVLQQVLKKIEEAGLTVKPNKCELGMREIAFLGHRLGHGELAPIPETLEKIVGSKRPTNKKQLRSFLGLTGYYRQFIPNYAEKALPLVELTKKKEPNMLRWTSEQENAFQELQRALSAGPILRAPDFTKQFVLRTDASDSCLGAMMMQEHMSFLHPVAYASRNLLPREKNYATIEKEALALVWAILKFHVYLYGRKFKVQTDHQPLEYLHKMKAANSRILRWSLLLQEYQFSVGYIKGADNVGADYLSRV</sequence>
<keyword evidence="6" id="KW-0479">Metal-binding</keyword>
<feature type="compositionally biased region" description="Polar residues" evidence="18">
    <location>
        <begin position="71"/>
        <end position="91"/>
    </location>
</feature>
<feature type="region of interest" description="Disordered" evidence="18">
    <location>
        <begin position="480"/>
        <end position="536"/>
    </location>
</feature>
<keyword evidence="9" id="KW-0378">Hydrolase</keyword>
<dbReference type="GO" id="GO:0006310">
    <property type="term" value="P:DNA recombination"/>
    <property type="evidence" value="ECO:0007669"/>
    <property type="project" value="UniProtKB-KW"/>
</dbReference>
<dbReference type="GO" id="GO:0006508">
    <property type="term" value="P:proteolysis"/>
    <property type="evidence" value="ECO:0007669"/>
    <property type="project" value="UniProtKB-KW"/>
</dbReference>
<feature type="compositionally biased region" description="Basic and acidic residues" evidence="18">
    <location>
        <begin position="525"/>
        <end position="536"/>
    </location>
</feature>
<keyword evidence="10" id="KW-0460">Magnesium</keyword>
<accession>A0A6B0VGX2</accession>
<dbReference type="InterPro" id="IPR038269">
    <property type="entry name" value="SCAN_sf"/>
</dbReference>
<keyword evidence="14" id="KW-0238">DNA-binding</keyword>
<dbReference type="FunFam" id="1.10.340.70:FF:000001">
    <property type="entry name" value="Retrovirus-related Pol polyprotein from transposon gypsy-like Protein"/>
    <property type="match status" value="1"/>
</dbReference>
<keyword evidence="3" id="KW-0808">Transferase</keyword>
<dbReference type="Pfam" id="PF00078">
    <property type="entry name" value="RVT_1"/>
    <property type="match status" value="1"/>
</dbReference>
<keyword evidence="13" id="KW-0239">DNA-directed DNA polymerase</keyword>
<evidence type="ECO:0000313" key="22">
    <source>
        <dbReference type="EMBL" id="MXV01035.1"/>
    </source>
</evidence>
<dbReference type="InterPro" id="IPR041373">
    <property type="entry name" value="RT_RNaseH"/>
</dbReference>
<dbReference type="GO" id="GO:0004519">
    <property type="term" value="F:endonuclease activity"/>
    <property type="evidence" value="ECO:0007669"/>
    <property type="project" value="UniProtKB-KW"/>
</dbReference>
<dbReference type="GO" id="GO:0042575">
    <property type="term" value="C:DNA polymerase complex"/>
    <property type="evidence" value="ECO:0007669"/>
    <property type="project" value="UniProtKB-ARBA"/>
</dbReference>
<dbReference type="GO" id="GO:0015074">
    <property type="term" value="P:DNA integration"/>
    <property type="evidence" value="ECO:0007669"/>
    <property type="project" value="UniProtKB-KW"/>
</dbReference>
<dbReference type="PROSITE" id="PS50994">
    <property type="entry name" value="INTEGRASE"/>
    <property type="match status" value="1"/>
</dbReference>
<evidence type="ECO:0000259" key="19">
    <source>
        <dbReference type="PROSITE" id="PS50158"/>
    </source>
</evidence>
<keyword evidence="12 22" id="KW-0695">RNA-directed DNA polymerase</keyword>
<dbReference type="InterPro" id="IPR001878">
    <property type="entry name" value="Znf_CCHC"/>
</dbReference>
<keyword evidence="16" id="KW-0862">Zinc</keyword>
<dbReference type="SMART" id="SM00343">
    <property type="entry name" value="ZnF_C2HC"/>
    <property type="match status" value="2"/>
</dbReference>
<feature type="domain" description="Integrase catalytic" evidence="21">
    <location>
        <begin position="669"/>
        <end position="828"/>
    </location>
</feature>
<dbReference type="InterPro" id="IPR043502">
    <property type="entry name" value="DNA/RNA_pol_sf"/>
</dbReference>
<evidence type="ECO:0000256" key="3">
    <source>
        <dbReference type="ARBA" id="ARBA00022679"/>
    </source>
</evidence>
<feature type="compositionally biased region" description="Low complexity" evidence="18">
    <location>
        <begin position="509"/>
        <end position="521"/>
    </location>
</feature>
<keyword evidence="7" id="KW-0064">Aspartyl protease</keyword>
<feature type="region of interest" description="Disordered" evidence="18">
    <location>
        <begin position="71"/>
        <end position="93"/>
    </location>
</feature>
<keyword evidence="16" id="KW-0863">Zinc-finger</keyword>
<dbReference type="PANTHER" id="PTHR37984">
    <property type="entry name" value="PROTEIN CBG26694"/>
    <property type="match status" value="1"/>
</dbReference>
<evidence type="ECO:0000256" key="5">
    <source>
        <dbReference type="ARBA" id="ARBA00022722"/>
    </source>
</evidence>
<dbReference type="Gene3D" id="3.30.420.10">
    <property type="entry name" value="Ribonuclease H-like superfamily/Ribonuclease H"/>
    <property type="match status" value="1"/>
</dbReference>
<dbReference type="InterPro" id="IPR041588">
    <property type="entry name" value="Integrase_H2C2"/>
</dbReference>
<feature type="domain" description="Reverse transcriptase" evidence="20">
    <location>
        <begin position="1061"/>
        <end position="1238"/>
    </location>
</feature>
<keyword evidence="17" id="KW-0175">Coiled coil</keyword>
<dbReference type="GO" id="GO:0004190">
    <property type="term" value="F:aspartic-type endopeptidase activity"/>
    <property type="evidence" value="ECO:0007669"/>
    <property type="project" value="UniProtKB-KW"/>
</dbReference>
<dbReference type="InterPro" id="IPR012337">
    <property type="entry name" value="RNaseH-like_sf"/>
</dbReference>
<dbReference type="SUPFAM" id="SSF57756">
    <property type="entry name" value="Retrovirus zinc finger-like domains"/>
    <property type="match status" value="1"/>
</dbReference>
<protein>
    <recommendedName>
        <fullName evidence="1">RNA-directed DNA polymerase</fullName>
        <ecNumber evidence="1">2.7.7.49</ecNumber>
    </recommendedName>
</protein>
<keyword evidence="2" id="KW-0645">Protease</keyword>
<dbReference type="PANTHER" id="PTHR37984:SF5">
    <property type="entry name" value="PROTEIN NYNRIN-LIKE"/>
    <property type="match status" value="1"/>
</dbReference>
<dbReference type="SUPFAM" id="SSF53098">
    <property type="entry name" value="Ribonuclease H-like"/>
    <property type="match status" value="1"/>
</dbReference>
<evidence type="ECO:0000256" key="18">
    <source>
        <dbReference type="SAM" id="MobiDB-lite"/>
    </source>
</evidence>
<dbReference type="CDD" id="cd09274">
    <property type="entry name" value="RNase_HI_RT_Ty3"/>
    <property type="match status" value="1"/>
</dbReference>
<dbReference type="FunFam" id="3.10.20.370:FF:000001">
    <property type="entry name" value="Retrovirus-related Pol polyprotein from transposon 17.6-like protein"/>
    <property type="match status" value="1"/>
</dbReference>
<dbReference type="GO" id="GO:0003964">
    <property type="term" value="F:RNA-directed DNA polymerase activity"/>
    <property type="evidence" value="ECO:0007669"/>
    <property type="project" value="UniProtKB-KW"/>
</dbReference>
<dbReference type="Pfam" id="PF24626">
    <property type="entry name" value="SH3_Tf2-1"/>
    <property type="match status" value="1"/>
</dbReference>
<dbReference type="InterPro" id="IPR036397">
    <property type="entry name" value="RNaseH_sf"/>
</dbReference>
<dbReference type="PROSITE" id="PS50878">
    <property type="entry name" value="RT_POL"/>
    <property type="match status" value="1"/>
</dbReference>
<keyword evidence="11" id="KW-0229">DNA integration</keyword>
<dbReference type="Pfam" id="PF02023">
    <property type="entry name" value="SCAN"/>
    <property type="match status" value="1"/>
</dbReference>
<dbReference type="Pfam" id="PF17917">
    <property type="entry name" value="RT_RNaseH"/>
    <property type="match status" value="1"/>
</dbReference>
<evidence type="ECO:0000259" key="21">
    <source>
        <dbReference type="PROSITE" id="PS50994"/>
    </source>
</evidence>
<dbReference type="GO" id="GO:0003887">
    <property type="term" value="F:DNA-directed DNA polymerase activity"/>
    <property type="evidence" value="ECO:0007669"/>
    <property type="project" value="UniProtKB-KW"/>
</dbReference>
<name>A0A6B0VGX2_IXORI</name>
<evidence type="ECO:0000256" key="14">
    <source>
        <dbReference type="ARBA" id="ARBA00023125"/>
    </source>
</evidence>
<evidence type="ECO:0000259" key="20">
    <source>
        <dbReference type="PROSITE" id="PS50878"/>
    </source>
</evidence>
<keyword evidence="5" id="KW-0540">Nuclease</keyword>
<evidence type="ECO:0000256" key="4">
    <source>
        <dbReference type="ARBA" id="ARBA00022695"/>
    </source>
</evidence>
<dbReference type="EC" id="2.7.7.49" evidence="1"/>
<dbReference type="InterPro" id="IPR000477">
    <property type="entry name" value="RT_dom"/>
</dbReference>
<evidence type="ECO:0000256" key="17">
    <source>
        <dbReference type="SAM" id="Coils"/>
    </source>
</evidence>
<dbReference type="GO" id="GO:0003677">
    <property type="term" value="F:DNA binding"/>
    <property type="evidence" value="ECO:0007669"/>
    <property type="project" value="UniProtKB-KW"/>
</dbReference>
<keyword evidence="8" id="KW-0255">Endonuclease</keyword>
<evidence type="ECO:0000256" key="7">
    <source>
        <dbReference type="ARBA" id="ARBA00022750"/>
    </source>
</evidence>
<dbReference type="Gene3D" id="3.30.70.270">
    <property type="match status" value="2"/>
</dbReference>
<evidence type="ECO:0000256" key="16">
    <source>
        <dbReference type="PROSITE-ProRule" id="PRU00047"/>
    </source>
</evidence>
<evidence type="ECO:0000256" key="10">
    <source>
        <dbReference type="ARBA" id="ARBA00022842"/>
    </source>
</evidence>
<dbReference type="GO" id="GO:0008270">
    <property type="term" value="F:zinc ion binding"/>
    <property type="evidence" value="ECO:0007669"/>
    <property type="project" value="UniProtKB-KW"/>
</dbReference>
<dbReference type="Gene3D" id="1.10.4020.10">
    <property type="entry name" value="DNA breaking-rejoining enzymes"/>
    <property type="match status" value="1"/>
</dbReference>
<dbReference type="Pfam" id="PF00665">
    <property type="entry name" value="rve"/>
    <property type="match status" value="1"/>
</dbReference>
<evidence type="ECO:0000256" key="9">
    <source>
        <dbReference type="ARBA" id="ARBA00022801"/>
    </source>
</evidence>
<dbReference type="CDD" id="cd01647">
    <property type="entry name" value="RT_LTR"/>
    <property type="match status" value="1"/>
</dbReference>
<evidence type="ECO:0000256" key="2">
    <source>
        <dbReference type="ARBA" id="ARBA00022670"/>
    </source>
</evidence>
<dbReference type="InterPro" id="IPR043128">
    <property type="entry name" value="Rev_trsase/Diguanyl_cyclase"/>
</dbReference>
<dbReference type="InterPro" id="IPR056924">
    <property type="entry name" value="SH3_Tf2-1"/>
</dbReference>
<dbReference type="FunFam" id="3.30.420.10:FF:000032">
    <property type="entry name" value="Retrovirus-related Pol polyprotein from transposon 297-like Protein"/>
    <property type="match status" value="1"/>
</dbReference>
<feature type="region of interest" description="Disordered" evidence="18">
    <location>
        <begin position="337"/>
        <end position="369"/>
    </location>
</feature>
<dbReference type="InterPro" id="IPR001584">
    <property type="entry name" value="Integrase_cat-core"/>
</dbReference>
<dbReference type="Gene3D" id="3.10.20.370">
    <property type="match status" value="1"/>
</dbReference>
<keyword evidence="15" id="KW-0233">DNA recombination</keyword>
<dbReference type="InterPro" id="IPR003309">
    <property type="entry name" value="SCAN_dom"/>
</dbReference>
<evidence type="ECO:0000256" key="8">
    <source>
        <dbReference type="ARBA" id="ARBA00022759"/>
    </source>
</evidence>
<reference evidence="22" key="1">
    <citation type="submission" date="2019-12" db="EMBL/GenBank/DDBJ databases">
        <title>An insight into the sialome of adult female Ixodes ricinus ticks feeding for 6 days.</title>
        <authorList>
            <person name="Perner J."/>
            <person name="Ribeiro J.M.C."/>
        </authorList>
    </citation>
    <scope>NUCLEOTIDE SEQUENCE</scope>
    <source>
        <strain evidence="22">Semi-engorged</strain>
        <tissue evidence="22">Salivary glands</tissue>
    </source>
</reference>
<dbReference type="InterPro" id="IPR050951">
    <property type="entry name" value="Retrovirus_Pol_polyprotein"/>
</dbReference>
<evidence type="ECO:0000256" key="1">
    <source>
        <dbReference type="ARBA" id="ARBA00012493"/>
    </source>
</evidence>
<evidence type="ECO:0000256" key="12">
    <source>
        <dbReference type="ARBA" id="ARBA00022918"/>
    </source>
</evidence>
<proteinExistence type="predicted"/>
<dbReference type="FunFam" id="3.30.70.270:FF:000020">
    <property type="entry name" value="Transposon Tf2-6 polyprotein-like Protein"/>
    <property type="match status" value="1"/>
</dbReference>
<dbReference type="Pfam" id="PF17921">
    <property type="entry name" value="Integrase_H2C2"/>
    <property type="match status" value="1"/>
</dbReference>
<evidence type="ECO:0000256" key="13">
    <source>
        <dbReference type="ARBA" id="ARBA00022932"/>
    </source>
</evidence>
<organism evidence="22">
    <name type="scientific">Ixodes ricinus</name>
    <name type="common">Common tick</name>
    <name type="synonym">Acarus ricinus</name>
    <dbReference type="NCBI Taxonomy" id="34613"/>
    <lineage>
        <taxon>Eukaryota</taxon>
        <taxon>Metazoa</taxon>
        <taxon>Ecdysozoa</taxon>
        <taxon>Arthropoda</taxon>
        <taxon>Chelicerata</taxon>
        <taxon>Arachnida</taxon>
        <taxon>Acari</taxon>
        <taxon>Parasitiformes</taxon>
        <taxon>Ixodida</taxon>
        <taxon>Ixodoidea</taxon>
        <taxon>Ixodidae</taxon>
        <taxon>Ixodinae</taxon>
        <taxon>Ixodes</taxon>
    </lineage>
</organism>
<dbReference type="SUPFAM" id="SSF47353">
    <property type="entry name" value="Retrovirus capsid dimerization domain-like"/>
    <property type="match status" value="1"/>
</dbReference>
<dbReference type="EMBL" id="GIFC01018951">
    <property type="protein sequence ID" value="MXV01035.1"/>
    <property type="molecule type" value="Transcribed_RNA"/>
</dbReference>
<dbReference type="PROSITE" id="PS50158">
    <property type="entry name" value="ZF_CCHC"/>
    <property type="match status" value="2"/>
</dbReference>
<evidence type="ECO:0000256" key="15">
    <source>
        <dbReference type="ARBA" id="ARBA00023172"/>
    </source>
</evidence>
<feature type="domain" description="CCHC-type" evidence="19">
    <location>
        <begin position="315"/>
        <end position="330"/>
    </location>
</feature>
<dbReference type="Gene3D" id="3.10.10.10">
    <property type="entry name" value="HIV Type 1 Reverse Transcriptase, subunit A, domain 1"/>
    <property type="match status" value="1"/>
</dbReference>
<feature type="coiled-coil region" evidence="17">
    <location>
        <begin position="20"/>
        <end position="50"/>
    </location>
</feature>
<feature type="domain" description="CCHC-type" evidence="19">
    <location>
        <begin position="290"/>
        <end position="306"/>
    </location>
</feature>
<dbReference type="Gene3D" id="4.10.60.10">
    <property type="entry name" value="Zinc finger, CCHC-type"/>
    <property type="match status" value="1"/>
</dbReference>
<evidence type="ECO:0000256" key="6">
    <source>
        <dbReference type="ARBA" id="ARBA00022723"/>
    </source>
</evidence>
<dbReference type="Gene3D" id="1.10.340.70">
    <property type="match status" value="1"/>
</dbReference>